<dbReference type="AlphaFoldDB" id="A0A517ZTA4"/>
<evidence type="ECO:0000313" key="7">
    <source>
        <dbReference type="EMBL" id="QDU45716.1"/>
    </source>
</evidence>
<organism evidence="7 8">
    <name type="scientific">Symmachiella dynata</name>
    <dbReference type="NCBI Taxonomy" id="2527995"/>
    <lineage>
        <taxon>Bacteria</taxon>
        <taxon>Pseudomonadati</taxon>
        <taxon>Planctomycetota</taxon>
        <taxon>Planctomycetia</taxon>
        <taxon>Planctomycetales</taxon>
        <taxon>Planctomycetaceae</taxon>
        <taxon>Symmachiella</taxon>
    </lineage>
</organism>
<feature type="domain" description="DAC" evidence="6">
    <location>
        <begin position="133"/>
        <end position="291"/>
    </location>
</feature>
<dbReference type="SUPFAM" id="SSF143597">
    <property type="entry name" value="YojJ-like"/>
    <property type="match status" value="1"/>
</dbReference>
<dbReference type="RefSeq" id="WP_145378269.1">
    <property type="nucleotide sequence ID" value="NZ_CP036276.1"/>
</dbReference>
<keyword evidence="3" id="KW-0548">Nucleotidyltransferase</keyword>
<keyword evidence="8" id="KW-1185">Reference proteome</keyword>
<dbReference type="InterPro" id="IPR014499">
    <property type="entry name" value="DAC_DacZ"/>
</dbReference>
<dbReference type="Pfam" id="PF21755">
    <property type="entry name" value="DacZ_P"/>
    <property type="match status" value="1"/>
</dbReference>
<evidence type="ECO:0000313" key="8">
    <source>
        <dbReference type="Proteomes" id="UP000319383"/>
    </source>
</evidence>
<dbReference type="InterPro" id="IPR036888">
    <property type="entry name" value="DNA_integrity_DisA_N_sf"/>
</dbReference>
<keyword evidence="4" id="KW-0547">Nucleotide-binding</keyword>
<dbReference type="Gene3D" id="3.40.1700.10">
    <property type="entry name" value="DNA integrity scanning protein, DisA, N-terminal domain"/>
    <property type="match status" value="1"/>
</dbReference>
<dbReference type="PANTHER" id="PTHR34185">
    <property type="entry name" value="DIADENYLATE CYCLASE"/>
    <property type="match status" value="1"/>
</dbReference>
<sequence length="310" mass="34269">MKRTAITEQFEAVLVSARRLAQRIEAEAIVLLADLPYDFTAVKRAAGKSLLLVASDKPDVQRCAVEDEIAMVPLINEPETVQMQLSQALLEAIADDLLRPGVKVVALYPGFEVNAIDTISVVNLTEHLVRLTARDLQRLETQVPLETLRMVVDLACEIGREGREGKPVGTTFVVGDHRKVLRLSHPTIHNPFRGYAKKERQFRDARTRESIKEFAQIDCAFVISADGYVESAGRYLDAPAHGLTLSKGLGSRHWAAAAISKATKGIAITVSESTGTVRLFQDGIVMLRIEPLDRAMKWQAFEFEPPPTTD</sequence>
<evidence type="ECO:0000256" key="3">
    <source>
        <dbReference type="ARBA" id="ARBA00022695"/>
    </source>
</evidence>
<dbReference type="GO" id="GO:0106408">
    <property type="term" value="F:diadenylate cyclase activity"/>
    <property type="evidence" value="ECO:0007669"/>
    <property type="project" value="UniProtKB-EC"/>
</dbReference>
<keyword evidence="5" id="KW-0067">ATP-binding</keyword>
<dbReference type="InterPro" id="IPR050338">
    <property type="entry name" value="DisA"/>
</dbReference>
<dbReference type="InterPro" id="IPR048544">
    <property type="entry name" value="DacZ_P"/>
</dbReference>
<name>A0A517ZTA4_9PLAN</name>
<protein>
    <submittedName>
        <fullName evidence="7">DisA bacterial checkpoint controller nucleotide-binding protein</fullName>
    </submittedName>
</protein>
<proteinExistence type="inferred from homology"/>
<dbReference type="PIRSF" id="PIRSF019073">
    <property type="entry name" value="UCP019073"/>
    <property type="match status" value="1"/>
</dbReference>
<dbReference type="HAMAP" id="MF_00840">
    <property type="entry name" value="DacZ"/>
    <property type="match status" value="1"/>
</dbReference>
<reference evidence="7 8" key="1">
    <citation type="submission" date="2019-02" db="EMBL/GenBank/DDBJ databases">
        <title>Deep-cultivation of Planctomycetes and their phenomic and genomic characterization uncovers novel biology.</title>
        <authorList>
            <person name="Wiegand S."/>
            <person name="Jogler M."/>
            <person name="Boedeker C."/>
            <person name="Pinto D."/>
            <person name="Vollmers J."/>
            <person name="Rivas-Marin E."/>
            <person name="Kohn T."/>
            <person name="Peeters S.H."/>
            <person name="Heuer A."/>
            <person name="Rast P."/>
            <person name="Oberbeckmann S."/>
            <person name="Bunk B."/>
            <person name="Jeske O."/>
            <person name="Meyerdierks A."/>
            <person name="Storesund J.E."/>
            <person name="Kallscheuer N."/>
            <person name="Luecker S."/>
            <person name="Lage O.M."/>
            <person name="Pohl T."/>
            <person name="Merkel B.J."/>
            <person name="Hornburger P."/>
            <person name="Mueller R.-W."/>
            <person name="Bruemmer F."/>
            <person name="Labrenz M."/>
            <person name="Spormann A.M."/>
            <person name="Op den Camp H."/>
            <person name="Overmann J."/>
            <person name="Amann R."/>
            <person name="Jetten M.S.M."/>
            <person name="Mascher T."/>
            <person name="Medema M.H."/>
            <person name="Devos D.P."/>
            <person name="Kaster A.-K."/>
            <person name="Ovreas L."/>
            <person name="Rohde M."/>
            <person name="Galperin M.Y."/>
            <person name="Jogler C."/>
        </authorList>
    </citation>
    <scope>NUCLEOTIDE SEQUENCE [LARGE SCALE GENOMIC DNA]</scope>
    <source>
        <strain evidence="7 8">Mal52</strain>
    </source>
</reference>
<evidence type="ECO:0000256" key="1">
    <source>
        <dbReference type="ARBA" id="ARBA00000877"/>
    </source>
</evidence>
<evidence type="ECO:0000259" key="6">
    <source>
        <dbReference type="PROSITE" id="PS51794"/>
    </source>
</evidence>
<evidence type="ECO:0000256" key="5">
    <source>
        <dbReference type="ARBA" id="ARBA00022840"/>
    </source>
</evidence>
<dbReference type="GO" id="GO:0005524">
    <property type="term" value="F:ATP binding"/>
    <property type="evidence" value="ECO:0007669"/>
    <property type="project" value="UniProtKB-KW"/>
</dbReference>
<accession>A0A517ZTA4</accession>
<dbReference type="KEGG" id="sdyn:Mal52_42110"/>
<dbReference type="Proteomes" id="UP000319383">
    <property type="component" value="Chromosome"/>
</dbReference>
<dbReference type="GO" id="GO:0004016">
    <property type="term" value="F:adenylate cyclase activity"/>
    <property type="evidence" value="ECO:0007669"/>
    <property type="project" value="TreeGrafter"/>
</dbReference>
<keyword evidence="2" id="KW-0808">Transferase</keyword>
<dbReference type="EMBL" id="CP036276">
    <property type="protein sequence ID" value="QDU45716.1"/>
    <property type="molecule type" value="Genomic_DNA"/>
</dbReference>
<dbReference type="PANTHER" id="PTHR34185:SF1">
    <property type="entry name" value="DIADENYLATE CYCLASE"/>
    <property type="match status" value="1"/>
</dbReference>
<evidence type="ECO:0000256" key="4">
    <source>
        <dbReference type="ARBA" id="ARBA00022741"/>
    </source>
</evidence>
<dbReference type="PROSITE" id="PS51794">
    <property type="entry name" value="DAC"/>
    <property type="match status" value="1"/>
</dbReference>
<evidence type="ECO:0000256" key="2">
    <source>
        <dbReference type="ARBA" id="ARBA00022679"/>
    </source>
</evidence>
<gene>
    <name evidence="7" type="ORF">Mal52_42110</name>
</gene>
<dbReference type="Pfam" id="PF02457">
    <property type="entry name" value="DAC"/>
    <property type="match status" value="1"/>
</dbReference>
<dbReference type="InterPro" id="IPR003390">
    <property type="entry name" value="DNA_integrity_scan_DisA_N"/>
</dbReference>
<comment type="catalytic activity">
    <reaction evidence="1">
        <text>2 ATP = 3',3'-c-di-AMP + 2 diphosphate</text>
        <dbReference type="Rhea" id="RHEA:35655"/>
        <dbReference type="ChEBI" id="CHEBI:30616"/>
        <dbReference type="ChEBI" id="CHEBI:33019"/>
        <dbReference type="ChEBI" id="CHEBI:71500"/>
        <dbReference type="EC" id="2.7.7.85"/>
    </reaction>
</comment>